<comment type="caution">
    <text evidence="2">The sequence shown here is derived from an EMBL/GenBank/DDBJ whole genome shotgun (WGS) entry which is preliminary data.</text>
</comment>
<organism evidence="2 3">
    <name type="scientific">Ancylobacter defluvii</name>
    <dbReference type="NCBI Taxonomy" id="1282440"/>
    <lineage>
        <taxon>Bacteria</taxon>
        <taxon>Pseudomonadati</taxon>
        <taxon>Pseudomonadota</taxon>
        <taxon>Alphaproteobacteria</taxon>
        <taxon>Hyphomicrobiales</taxon>
        <taxon>Xanthobacteraceae</taxon>
        <taxon>Ancylobacter</taxon>
    </lineage>
</organism>
<dbReference type="PANTHER" id="PTHR34109:SF1">
    <property type="entry name" value="VOC DOMAIN-CONTAINING PROTEIN"/>
    <property type="match status" value="1"/>
</dbReference>
<name>A0A9W6N9W4_9HYPH</name>
<dbReference type="InterPro" id="IPR004360">
    <property type="entry name" value="Glyas_Fos-R_dOase_dom"/>
</dbReference>
<evidence type="ECO:0000259" key="1">
    <source>
        <dbReference type="PROSITE" id="PS51819"/>
    </source>
</evidence>
<dbReference type="AlphaFoldDB" id="A0A9W6N9W4"/>
<dbReference type="PROSITE" id="PS51819">
    <property type="entry name" value="VOC"/>
    <property type="match status" value="1"/>
</dbReference>
<dbReference type="EMBL" id="BSFM01000005">
    <property type="protein sequence ID" value="GLK82947.1"/>
    <property type="molecule type" value="Genomic_DNA"/>
</dbReference>
<dbReference type="InterPro" id="IPR037523">
    <property type="entry name" value="VOC_core"/>
</dbReference>
<sequence length="139" mass="14590">MATSPVPGDIVPFLRYADPRAAIDWLGRAFGFAPILVVDDGEGGVAHAELRLGSSAIMLGGAKEDTLGMVSPAAAGGVTQGVYLVAPDTDALWVRARTAGAKVVINLYDTPYGSREFTVRDPEGHLWSVGTYRAGSWEG</sequence>
<dbReference type="SUPFAM" id="SSF54593">
    <property type="entry name" value="Glyoxalase/Bleomycin resistance protein/Dihydroxybiphenyl dioxygenase"/>
    <property type="match status" value="1"/>
</dbReference>
<reference evidence="2" key="2">
    <citation type="submission" date="2023-01" db="EMBL/GenBank/DDBJ databases">
        <authorList>
            <person name="Sun Q."/>
            <person name="Evtushenko L."/>
        </authorList>
    </citation>
    <scope>NUCLEOTIDE SEQUENCE</scope>
    <source>
        <strain evidence="2">VKM B-2789</strain>
    </source>
</reference>
<dbReference type="Pfam" id="PF00903">
    <property type="entry name" value="Glyoxalase"/>
    <property type="match status" value="1"/>
</dbReference>
<evidence type="ECO:0000313" key="2">
    <source>
        <dbReference type="EMBL" id="GLK82947.1"/>
    </source>
</evidence>
<accession>A0A9W6N9W4</accession>
<gene>
    <name evidence="2" type="ORF">GCM10017653_10160</name>
</gene>
<dbReference type="RefSeq" id="WP_213365392.1">
    <property type="nucleotide sequence ID" value="NZ_BSFM01000005.1"/>
</dbReference>
<keyword evidence="3" id="KW-1185">Reference proteome</keyword>
<dbReference type="Gene3D" id="3.30.720.120">
    <property type="match status" value="1"/>
</dbReference>
<reference evidence="2" key="1">
    <citation type="journal article" date="2014" name="Int. J. Syst. Evol. Microbiol.">
        <title>Complete genome sequence of Corynebacterium casei LMG S-19264T (=DSM 44701T), isolated from a smear-ripened cheese.</title>
        <authorList>
            <consortium name="US DOE Joint Genome Institute (JGI-PGF)"/>
            <person name="Walter F."/>
            <person name="Albersmeier A."/>
            <person name="Kalinowski J."/>
            <person name="Ruckert C."/>
        </authorList>
    </citation>
    <scope>NUCLEOTIDE SEQUENCE</scope>
    <source>
        <strain evidence="2">VKM B-2789</strain>
    </source>
</reference>
<dbReference type="Proteomes" id="UP001143330">
    <property type="component" value="Unassembled WGS sequence"/>
</dbReference>
<feature type="domain" description="VOC" evidence="1">
    <location>
        <begin position="7"/>
        <end position="132"/>
    </location>
</feature>
<evidence type="ECO:0000313" key="3">
    <source>
        <dbReference type="Proteomes" id="UP001143330"/>
    </source>
</evidence>
<dbReference type="InterPro" id="IPR029068">
    <property type="entry name" value="Glyas_Bleomycin-R_OHBP_Dase"/>
</dbReference>
<protein>
    <recommendedName>
        <fullName evidence="1">VOC domain-containing protein</fullName>
    </recommendedName>
</protein>
<proteinExistence type="predicted"/>
<dbReference type="Gene3D" id="3.30.720.110">
    <property type="match status" value="1"/>
</dbReference>
<dbReference type="PANTHER" id="PTHR34109">
    <property type="entry name" value="BNAUNNG04460D PROTEIN-RELATED"/>
    <property type="match status" value="1"/>
</dbReference>